<sequence>MIRFVWVFVVLLCGSVICQAQKYKDPAVPVEERVEDLLSRMTLDEKIAQMGMIRLDEAGKKGLNGIGACESPFIKAADIAGISAVSKRFFRDSTRLGIPPIQIAECLHGFLSHGSTVFPQAIAQGSTWNPELIKEMASVIALEASSAGVDQALSPLFDIIRDPRYGRVEECYGEDYYLVGEIGSAFVRGMQGEPEQTRKRIGTGKLICTAKHFAGYSAPVAGINLGPTSIGERELRSSHLPAFRKAITEANIYSVMPSYNEVDGIAAHESKFLLQQVLRDEWNFQGYVFSDYGAMDMLRYFHRTSADRKEVARKAITAGVDLEAPSLECYASLAELVEDGTIPVSMIDTCVKRILRVKFKAGLFEKPYASPEISRQVVGKASHKQLAQRIAEESVILLKNESSLLPLNRSSLKSVAVIGPNADQVQYGDYSYTKGNLSGVTVLQGIKEFVGKGTTVRYAKGCSISGEDKDGFGEALDAANKSDLIVFVMGETSSTLSGIGWGDESTNKADDPNTCGEGFDVTDLNPYGVQRELLQEIYKTGKPVVLVLVHGRPWSITWEKAHIPAILEAWYPGEKGGTAIARILFGEVNPSGRLSVSIPQSVGHVPVFYNHKPSGRGFYHSPGTKEKPGRDYVFSSPDPLFPFGYGLSYTTFEYSGLQVSKKRFGPDDKIQVSLDVTNTGKRAGKEVVQLYVRDLISSVSIPVKQLIGFTKEELVPGETKRVTFQVSPDELGLWNENMQYVTEPGEFELMVGRSAEDILLKEKIEYIE</sequence>
<dbReference type="Pfam" id="PF00933">
    <property type="entry name" value="Glyco_hydro_3"/>
    <property type="match status" value="1"/>
</dbReference>
<dbReference type="PANTHER" id="PTHR30620:SF123">
    <property type="entry name" value="BETA-XYLOSIDASE"/>
    <property type="match status" value="1"/>
</dbReference>
<evidence type="ECO:0000313" key="4">
    <source>
        <dbReference type="Proteomes" id="UP000644010"/>
    </source>
</evidence>
<dbReference type="InterPro" id="IPR026891">
    <property type="entry name" value="Fn3-like"/>
</dbReference>
<gene>
    <name evidence="3" type="ORF">H8S77_08405</name>
</gene>
<dbReference type="InterPro" id="IPR051915">
    <property type="entry name" value="Cellulose_Degrad_GH3"/>
</dbReference>
<protein>
    <submittedName>
        <fullName evidence="3">Glycoside hydrolase family 3 C-terminal domain-containing protein</fullName>
    </submittedName>
</protein>
<reference evidence="3 4" key="1">
    <citation type="submission" date="2020-08" db="EMBL/GenBank/DDBJ databases">
        <title>Genome public.</title>
        <authorList>
            <person name="Liu C."/>
            <person name="Sun Q."/>
        </authorList>
    </citation>
    <scope>NUCLEOTIDE SEQUENCE [LARGE SCALE GENOMIC DNA]</scope>
    <source>
        <strain evidence="3 4">BX2</strain>
    </source>
</reference>
<evidence type="ECO:0000256" key="1">
    <source>
        <dbReference type="ARBA" id="ARBA00022801"/>
    </source>
</evidence>
<keyword evidence="1 3" id="KW-0378">Hydrolase</keyword>
<dbReference type="Proteomes" id="UP000644010">
    <property type="component" value="Unassembled WGS sequence"/>
</dbReference>
<name>A0ABR7DZK6_9BACT</name>
<evidence type="ECO:0000313" key="3">
    <source>
        <dbReference type="EMBL" id="MBC5642907.1"/>
    </source>
</evidence>
<dbReference type="PANTHER" id="PTHR30620">
    <property type="entry name" value="PERIPLASMIC BETA-GLUCOSIDASE-RELATED"/>
    <property type="match status" value="1"/>
</dbReference>
<feature type="domain" description="Fibronectin type III-like" evidence="2">
    <location>
        <begin position="686"/>
        <end position="755"/>
    </location>
</feature>
<dbReference type="InterPro" id="IPR001764">
    <property type="entry name" value="Glyco_hydro_3_N"/>
</dbReference>
<comment type="caution">
    <text evidence="3">The sequence shown here is derived from an EMBL/GenBank/DDBJ whole genome shotgun (WGS) entry which is preliminary data.</text>
</comment>
<dbReference type="PRINTS" id="PR00133">
    <property type="entry name" value="GLHYDRLASE3"/>
</dbReference>
<keyword evidence="4" id="KW-1185">Reference proteome</keyword>
<dbReference type="EMBL" id="JACOOI010000007">
    <property type="protein sequence ID" value="MBC5642907.1"/>
    <property type="molecule type" value="Genomic_DNA"/>
</dbReference>
<dbReference type="InterPro" id="IPR002772">
    <property type="entry name" value="Glyco_hydro_3_C"/>
</dbReference>
<dbReference type="InterPro" id="IPR036881">
    <property type="entry name" value="Glyco_hydro_3_C_sf"/>
</dbReference>
<dbReference type="SUPFAM" id="SSF52279">
    <property type="entry name" value="Beta-D-glucan exohydrolase, C-terminal domain"/>
    <property type="match status" value="1"/>
</dbReference>
<dbReference type="SUPFAM" id="SSF51445">
    <property type="entry name" value="(Trans)glycosidases"/>
    <property type="match status" value="1"/>
</dbReference>
<dbReference type="Gene3D" id="3.40.50.1700">
    <property type="entry name" value="Glycoside hydrolase family 3 C-terminal domain"/>
    <property type="match status" value="1"/>
</dbReference>
<dbReference type="Pfam" id="PF14310">
    <property type="entry name" value="Fn3-like"/>
    <property type="match status" value="1"/>
</dbReference>
<dbReference type="RefSeq" id="WP_186959045.1">
    <property type="nucleotide sequence ID" value="NZ_JACOOI010000007.1"/>
</dbReference>
<organism evidence="3 4">
    <name type="scientific">Parabacteroides segnis</name>
    <dbReference type="NCBI Taxonomy" id="2763058"/>
    <lineage>
        <taxon>Bacteria</taxon>
        <taxon>Pseudomonadati</taxon>
        <taxon>Bacteroidota</taxon>
        <taxon>Bacteroidia</taxon>
        <taxon>Bacteroidales</taxon>
        <taxon>Tannerellaceae</taxon>
        <taxon>Parabacteroides</taxon>
    </lineage>
</organism>
<dbReference type="Gene3D" id="2.60.40.10">
    <property type="entry name" value="Immunoglobulins"/>
    <property type="match status" value="1"/>
</dbReference>
<dbReference type="InterPro" id="IPR017853">
    <property type="entry name" value="GH"/>
</dbReference>
<dbReference type="SMART" id="SM01217">
    <property type="entry name" value="Fn3_like"/>
    <property type="match status" value="1"/>
</dbReference>
<proteinExistence type="predicted"/>
<dbReference type="InterPro" id="IPR036962">
    <property type="entry name" value="Glyco_hydro_3_N_sf"/>
</dbReference>
<accession>A0ABR7DZK6</accession>
<evidence type="ECO:0000259" key="2">
    <source>
        <dbReference type="SMART" id="SM01217"/>
    </source>
</evidence>
<dbReference type="GO" id="GO:0016787">
    <property type="term" value="F:hydrolase activity"/>
    <property type="evidence" value="ECO:0007669"/>
    <property type="project" value="UniProtKB-KW"/>
</dbReference>
<dbReference type="Pfam" id="PF01915">
    <property type="entry name" value="Glyco_hydro_3_C"/>
    <property type="match status" value="1"/>
</dbReference>
<dbReference type="Gene3D" id="3.20.20.300">
    <property type="entry name" value="Glycoside hydrolase, family 3, N-terminal domain"/>
    <property type="match status" value="1"/>
</dbReference>
<dbReference type="InterPro" id="IPR013783">
    <property type="entry name" value="Ig-like_fold"/>
</dbReference>